<comment type="caution">
    <text evidence="1">The sequence shown here is derived from an EMBL/GenBank/DDBJ whole genome shotgun (WGS) entry which is preliminary data.</text>
</comment>
<evidence type="ECO:0000313" key="2">
    <source>
        <dbReference type="Proteomes" id="UP000324091"/>
    </source>
</evidence>
<sequence>MTGFVLCCAMYMDRSSLTRELQRSAATHLETDTKGETIMNNQEQNQ</sequence>
<proteinExistence type="predicted"/>
<dbReference type="EMBL" id="RHFK02000021">
    <property type="protein sequence ID" value="TWW56037.1"/>
    <property type="molecule type" value="Genomic_DNA"/>
</dbReference>
<protein>
    <submittedName>
        <fullName evidence="1">Uncharacterized protein</fullName>
    </submittedName>
</protein>
<organism evidence="1 2">
    <name type="scientific">Takifugu flavidus</name>
    <name type="common">sansaifugu</name>
    <dbReference type="NCBI Taxonomy" id="433684"/>
    <lineage>
        <taxon>Eukaryota</taxon>
        <taxon>Metazoa</taxon>
        <taxon>Chordata</taxon>
        <taxon>Craniata</taxon>
        <taxon>Vertebrata</taxon>
        <taxon>Euteleostomi</taxon>
        <taxon>Actinopterygii</taxon>
        <taxon>Neopterygii</taxon>
        <taxon>Teleostei</taxon>
        <taxon>Neoteleostei</taxon>
        <taxon>Acanthomorphata</taxon>
        <taxon>Eupercaria</taxon>
        <taxon>Tetraodontiformes</taxon>
        <taxon>Tetradontoidea</taxon>
        <taxon>Tetraodontidae</taxon>
        <taxon>Takifugu</taxon>
    </lineage>
</organism>
<reference evidence="1 2" key="1">
    <citation type="submission" date="2019-04" db="EMBL/GenBank/DDBJ databases">
        <title>Chromosome genome assembly for Takifugu flavidus.</title>
        <authorList>
            <person name="Xiao S."/>
        </authorList>
    </citation>
    <scope>NUCLEOTIDE SEQUENCE [LARGE SCALE GENOMIC DNA]</scope>
    <source>
        <strain evidence="1">HTHZ2018</strain>
        <tissue evidence="1">Muscle</tissue>
    </source>
</reference>
<dbReference type="AlphaFoldDB" id="A0A5C6MRN7"/>
<dbReference type="Proteomes" id="UP000324091">
    <property type="component" value="Chromosome 8"/>
</dbReference>
<gene>
    <name evidence="1" type="ORF">D4764_08G0000240</name>
</gene>
<name>A0A5C6MRN7_9TELE</name>
<keyword evidence="2" id="KW-1185">Reference proteome</keyword>
<evidence type="ECO:0000313" key="1">
    <source>
        <dbReference type="EMBL" id="TWW56037.1"/>
    </source>
</evidence>
<accession>A0A5C6MRN7</accession>